<evidence type="ECO:0000256" key="12">
    <source>
        <dbReference type="ARBA" id="ARBA00023136"/>
    </source>
</evidence>
<feature type="transmembrane region" description="Helical" evidence="16">
    <location>
        <begin position="23"/>
        <end position="45"/>
    </location>
</feature>
<dbReference type="GO" id="GO:0061630">
    <property type="term" value="F:ubiquitin protein ligase activity"/>
    <property type="evidence" value="ECO:0007669"/>
    <property type="project" value="UniProtKB-EC"/>
</dbReference>
<dbReference type="SMART" id="SM00184">
    <property type="entry name" value="RING"/>
    <property type="match status" value="1"/>
</dbReference>
<keyword evidence="8 14" id="KW-0863">Zinc-finger</keyword>
<feature type="compositionally biased region" description="Low complexity" evidence="15">
    <location>
        <begin position="182"/>
        <end position="202"/>
    </location>
</feature>
<dbReference type="GO" id="GO:0016020">
    <property type="term" value="C:membrane"/>
    <property type="evidence" value="ECO:0007669"/>
    <property type="project" value="UniProtKB-SubCell"/>
</dbReference>
<evidence type="ECO:0000256" key="2">
    <source>
        <dbReference type="ARBA" id="ARBA00004167"/>
    </source>
</evidence>
<evidence type="ECO:0000256" key="10">
    <source>
        <dbReference type="ARBA" id="ARBA00022833"/>
    </source>
</evidence>
<evidence type="ECO:0000256" key="3">
    <source>
        <dbReference type="ARBA" id="ARBA00004906"/>
    </source>
</evidence>
<protein>
    <recommendedName>
        <fullName evidence="4">RING-type E3 ubiquitin transferase</fullName>
        <ecNumber evidence="4">2.3.2.27</ecNumber>
    </recommendedName>
</protein>
<comment type="catalytic activity">
    <reaction evidence="1">
        <text>S-ubiquitinyl-[E2 ubiquitin-conjugating enzyme]-L-cysteine + [acceptor protein]-L-lysine = [E2 ubiquitin-conjugating enzyme]-L-cysteine + N(6)-ubiquitinyl-[acceptor protein]-L-lysine.</text>
        <dbReference type="EC" id="2.3.2.27"/>
    </reaction>
</comment>
<organism evidence="18 19">
    <name type="scientific">Castilleja foliolosa</name>
    <dbReference type="NCBI Taxonomy" id="1961234"/>
    <lineage>
        <taxon>Eukaryota</taxon>
        <taxon>Viridiplantae</taxon>
        <taxon>Streptophyta</taxon>
        <taxon>Embryophyta</taxon>
        <taxon>Tracheophyta</taxon>
        <taxon>Spermatophyta</taxon>
        <taxon>Magnoliopsida</taxon>
        <taxon>eudicotyledons</taxon>
        <taxon>Gunneridae</taxon>
        <taxon>Pentapetalae</taxon>
        <taxon>asterids</taxon>
        <taxon>lamiids</taxon>
        <taxon>Lamiales</taxon>
        <taxon>Orobanchaceae</taxon>
        <taxon>Pedicularideae</taxon>
        <taxon>Castillejinae</taxon>
        <taxon>Castilleja</taxon>
    </lineage>
</organism>
<evidence type="ECO:0000256" key="5">
    <source>
        <dbReference type="ARBA" id="ARBA00022679"/>
    </source>
</evidence>
<dbReference type="AlphaFoldDB" id="A0ABD3CQQ6"/>
<dbReference type="SUPFAM" id="SSF57850">
    <property type="entry name" value="RING/U-box"/>
    <property type="match status" value="1"/>
</dbReference>
<comment type="caution">
    <text evidence="18">The sequence shown here is derived from an EMBL/GenBank/DDBJ whole genome shotgun (WGS) entry which is preliminary data.</text>
</comment>
<evidence type="ECO:0000256" key="9">
    <source>
        <dbReference type="ARBA" id="ARBA00022786"/>
    </source>
</evidence>
<dbReference type="PANTHER" id="PTHR45768">
    <property type="entry name" value="E3 UBIQUITIN-PROTEIN LIGASE RNF13-LIKE"/>
    <property type="match status" value="1"/>
</dbReference>
<gene>
    <name evidence="18" type="ORF">CASFOL_024538</name>
</gene>
<keyword evidence="11 16" id="KW-1133">Transmembrane helix</keyword>
<name>A0ABD3CQQ6_9LAMI</name>
<dbReference type="Pfam" id="PF13639">
    <property type="entry name" value="zf-RING_2"/>
    <property type="match status" value="1"/>
</dbReference>
<evidence type="ECO:0000256" key="1">
    <source>
        <dbReference type="ARBA" id="ARBA00000900"/>
    </source>
</evidence>
<dbReference type="EC" id="2.3.2.27" evidence="4"/>
<keyword evidence="10" id="KW-0862">Zinc</keyword>
<evidence type="ECO:0000256" key="7">
    <source>
        <dbReference type="ARBA" id="ARBA00022723"/>
    </source>
</evidence>
<evidence type="ECO:0000256" key="14">
    <source>
        <dbReference type="PROSITE-ProRule" id="PRU00175"/>
    </source>
</evidence>
<evidence type="ECO:0000313" key="18">
    <source>
        <dbReference type="EMBL" id="KAL3631554.1"/>
    </source>
</evidence>
<keyword evidence="7" id="KW-0479">Metal-binding</keyword>
<dbReference type="InterPro" id="IPR013083">
    <property type="entry name" value="Znf_RING/FYVE/PHD"/>
</dbReference>
<dbReference type="PANTHER" id="PTHR45768:SF34">
    <property type="entry name" value="RING-H2 FINGER PROTEIN ATL64"/>
    <property type="match status" value="1"/>
</dbReference>
<dbReference type="FunFam" id="3.30.40.10:FF:000187">
    <property type="entry name" value="E3 ubiquitin-protein ligase ATL6"/>
    <property type="match status" value="1"/>
</dbReference>
<dbReference type="CDD" id="cd16461">
    <property type="entry name" value="RING-H2_EL5-like"/>
    <property type="match status" value="1"/>
</dbReference>
<evidence type="ECO:0000256" key="15">
    <source>
        <dbReference type="SAM" id="MobiDB-lite"/>
    </source>
</evidence>
<comment type="subcellular location">
    <subcellularLocation>
        <location evidence="2">Membrane</location>
        <topology evidence="2">Single-pass membrane protein</topology>
    </subcellularLocation>
</comment>
<feature type="domain" description="RING-type" evidence="17">
    <location>
        <begin position="111"/>
        <end position="153"/>
    </location>
</feature>
<dbReference type="GO" id="GO:0008270">
    <property type="term" value="F:zinc ion binding"/>
    <property type="evidence" value="ECO:0007669"/>
    <property type="project" value="UniProtKB-KW"/>
</dbReference>
<evidence type="ECO:0000259" key="17">
    <source>
        <dbReference type="PROSITE" id="PS50089"/>
    </source>
</evidence>
<comment type="similarity">
    <text evidence="13">Belongs to the RING-type zinc finger family. ATL subfamily.</text>
</comment>
<accession>A0ABD3CQQ6</accession>
<comment type="pathway">
    <text evidence="3">Protein modification; protein ubiquitination.</text>
</comment>
<proteinExistence type="inferred from homology"/>
<evidence type="ECO:0000256" key="8">
    <source>
        <dbReference type="ARBA" id="ARBA00022771"/>
    </source>
</evidence>
<sequence length="235" mass="25772">MSSDDDDNWFSRRDHNYSVNSRIMLIAIGSLSLVIIIVAALHIYARCVLRRQSRRRQAAAQLVHLDQITTSADLNAAERPNNGLEPAVIAALPVFAFKQTIDGQLIGPTECAVCLSMLEEGEMARALPNCKHTFHVDCIDRWFGSNSTCPICRTEAQPRLVTEPREGAVESPPTAPPIEATSSGKISSTGGPSSSSSSSRLSSFRRIILNRERSSRRMQNQSCGHGDSLPDPERQ</sequence>
<keyword evidence="9" id="KW-0833">Ubl conjugation pathway</keyword>
<evidence type="ECO:0000256" key="6">
    <source>
        <dbReference type="ARBA" id="ARBA00022692"/>
    </source>
</evidence>
<evidence type="ECO:0000256" key="16">
    <source>
        <dbReference type="SAM" id="Phobius"/>
    </source>
</evidence>
<keyword evidence="5" id="KW-0808">Transferase</keyword>
<evidence type="ECO:0000256" key="4">
    <source>
        <dbReference type="ARBA" id="ARBA00012483"/>
    </source>
</evidence>
<dbReference type="PROSITE" id="PS50089">
    <property type="entry name" value="ZF_RING_2"/>
    <property type="match status" value="1"/>
</dbReference>
<reference evidence="19" key="1">
    <citation type="journal article" date="2024" name="IScience">
        <title>Strigolactones Initiate the Formation of Haustorium-like Structures in Castilleja.</title>
        <authorList>
            <person name="Buerger M."/>
            <person name="Peterson D."/>
            <person name="Chory J."/>
        </authorList>
    </citation>
    <scope>NUCLEOTIDE SEQUENCE [LARGE SCALE GENOMIC DNA]</scope>
</reference>
<evidence type="ECO:0000313" key="19">
    <source>
        <dbReference type="Proteomes" id="UP001632038"/>
    </source>
</evidence>
<evidence type="ECO:0000256" key="11">
    <source>
        <dbReference type="ARBA" id="ARBA00022989"/>
    </source>
</evidence>
<keyword evidence="19" id="KW-1185">Reference proteome</keyword>
<keyword evidence="6 16" id="KW-0812">Transmembrane</keyword>
<feature type="region of interest" description="Disordered" evidence="15">
    <location>
        <begin position="162"/>
        <end position="235"/>
    </location>
</feature>
<dbReference type="Gene3D" id="3.30.40.10">
    <property type="entry name" value="Zinc/RING finger domain, C3HC4 (zinc finger)"/>
    <property type="match status" value="1"/>
</dbReference>
<dbReference type="Proteomes" id="UP001632038">
    <property type="component" value="Unassembled WGS sequence"/>
</dbReference>
<dbReference type="EMBL" id="JAVIJP010000032">
    <property type="protein sequence ID" value="KAL3631554.1"/>
    <property type="molecule type" value="Genomic_DNA"/>
</dbReference>
<evidence type="ECO:0000256" key="13">
    <source>
        <dbReference type="ARBA" id="ARBA00024209"/>
    </source>
</evidence>
<dbReference type="InterPro" id="IPR001841">
    <property type="entry name" value="Znf_RING"/>
</dbReference>
<keyword evidence="12 16" id="KW-0472">Membrane</keyword>